<dbReference type="SUPFAM" id="SSF47616">
    <property type="entry name" value="GST C-terminal domain-like"/>
    <property type="match status" value="1"/>
</dbReference>
<evidence type="ECO:0000259" key="1">
    <source>
        <dbReference type="PROSITE" id="PS50404"/>
    </source>
</evidence>
<dbReference type="PANTHER" id="PTHR44051:SF8">
    <property type="entry name" value="GLUTATHIONE S-TRANSFERASE GSTA"/>
    <property type="match status" value="1"/>
</dbReference>
<dbReference type="Gene3D" id="1.20.1050.10">
    <property type="match status" value="1"/>
</dbReference>
<gene>
    <name evidence="3" type="ORF">G8O29_00520</name>
</gene>
<reference evidence="3 4" key="1">
    <citation type="journal article" date="2022" name="Microorganisms">
        <title>Genome Sequence and Characterization of a Xanthorhodopsin-Containing, Aerobic Anoxygenic Phototrophic Rhodobacter Species, Isolated from Mesophilic Conditions at Yellowstone National Park.</title>
        <authorList>
            <person name="Kyndt J.A."/>
            <person name="Robertson S."/>
            <person name="Shoffstall I.B."/>
            <person name="Ramaley R.F."/>
            <person name="Meyer T.E."/>
        </authorList>
    </citation>
    <scope>NUCLEOTIDE SEQUENCE [LARGE SCALE GENOMIC DNA]</scope>
    <source>
        <strain evidence="3 4">M37P</strain>
    </source>
</reference>
<dbReference type="PANTHER" id="PTHR44051">
    <property type="entry name" value="GLUTATHIONE S-TRANSFERASE-RELATED"/>
    <property type="match status" value="1"/>
</dbReference>
<dbReference type="SFLD" id="SFLDS00019">
    <property type="entry name" value="Glutathione_Transferase_(cytos"/>
    <property type="match status" value="1"/>
</dbReference>
<evidence type="ECO:0000313" key="4">
    <source>
        <dbReference type="Proteomes" id="UP001515660"/>
    </source>
</evidence>
<organism evidence="3 4">
    <name type="scientific">Rhodobacter calidifons</name>
    <dbReference type="NCBI Taxonomy" id="2715277"/>
    <lineage>
        <taxon>Bacteria</taxon>
        <taxon>Pseudomonadati</taxon>
        <taxon>Pseudomonadota</taxon>
        <taxon>Alphaproteobacteria</taxon>
        <taxon>Rhodobacterales</taxon>
        <taxon>Rhodobacter group</taxon>
        <taxon>Rhodobacter</taxon>
    </lineage>
</organism>
<dbReference type="PROSITE" id="PS50405">
    <property type="entry name" value="GST_CTER"/>
    <property type="match status" value="1"/>
</dbReference>
<dbReference type="Gene3D" id="3.40.30.10">
    <property type="entry name" value="Glutaredoxin"/>
    <property type="match status" value="1"/>
</dbReference>
<name>A0ABX0G2J8_9RHOB</name>
<sequence>MTLHHAPDFASTIVRFALEELELPHTLAIVDIEGGALASPEYRRVNPVGLIPALETDDGPMFETAAILLWLVDRTGRLGPGPTDPDRGAFLSWLFFTSNALHQAALAMFYPHRPAGEANSAAAQAAAQEQIIARLGLIEAMLAAQAPRWLSPDHPGVLGYYIGVLVRWLILLPPAPYGIRIDDFPHLKAVLAAHESRPAALRVAASDGLGPTPFTNPGS</sequence>
<dbReference type="InterPro" id="IPR036249">
    <property type="entry name" value="Thioredoxin-like_sf"/>
</dbReference>
<dbReference type="InterPro" id="IPR004045">
    <property type="entry name" value="Glutathione_S-Trfase_N"/>
</dbReference>
<dbReference type="PROSITE" id="PS50404">
    <property type="entry name" value="GST_NTER"/>
    <property type="match status" value="1"/>
</dbReference>
<keyword evidence="4" id="KW-1185">Reference proteome</keyword>
<feature type="domain" description="GST N-terminal" evidence="1">
    <location>
        <begin position="1"/>
        <end position="79"/>
    </location>
</feature>
<dbReference type="InterPro" id="IPR040079">
    <property type="entry name" value="Glutathione_S-Trfase"/>
</dbReference>
<dbReference type="EMBL" id="JAANHS010000001">
    <property type="protein sequence ID" value="NHB75222.1"/>
    <property type="molecule type" value="Genomic_DNA"/>
</dbReference>
<dbReference type="SUPFAM" id="SSF52833">
    <property type="entry name" value="Thioredoxin-like"/>
    <property type="match status" value="1"/>
</dbReference>
<dbReference type="Proteomes" id="UP001515660">
    <property type="component" value="Unassembled WGS sequence"/>
</dbReference>
<evidence type="ECO:0000313" key="3">
    <source>
        <dbReference type="EMBL" id="NHB75222.1"/>
    </source>
</evidence>
<dbReference type="Pfam" id="PF13409">
    <property type="entry name" value="GST_N_2"/>
    <property type="match status" value="1"/>
</dbReference>
<comment type="caution">
    <text evidence="3">The sequence shown here is derived from an EMBL/GenBank/DDBJ whole genome shotgun (WGS) entry which is preliminary data.</text>
</comment>
<dbReference type="InterPro" id="IPR010987">
    <property type="entry name" value="Glutathione-S-Trfase_C-like"/>
</dbReference>
<dbReference type="InterPro" id="IPR036282">
    <property type="entry name" value="Glutathione-S-Trfase_C_sf"/>
</dbReference>
<evidence type="ECO:0000259" key="2">
    <source>
        <dbReference type="PROSITE" id="PS50405"/>
    </source>
</evidence>
<dbReference type="CDD" id="cd03057">
    <property type="entry name" value="GST_N_Beta"/>
    <property type="match status" value="1"/>
</dbReference>
<protein>
    <submittedName>
        <fullName evidence="3">Glutathione S-transferase family protein</fullName>
    </submittedName>
</protein>
<proteinExistence type="predicted"/>
<accession>A0ABX0G2J8</accession>
<feature type="domain" description="GST C-terminal" evidence="2">
    <location>
        <begin position="83"/>
        <end position="214"/>
    </location>
</feature>